<accession>A0A096AIR4</accession>
<comment type="caution">
    <text evidence="2">The sequence shown here is derived from an EMBL/GenBank/DDBJ whole genome shotgun (WGS) entry which is preliminary data.</text>
</comment>
<dbReference type="Proteomes" id="UP000029628">
    <property type="component" value="Unassembled WGS sequence"/>
</dbReference>
<evidence type="ECO:0000256" key="1">
    <source>
        <dbReference type="SAM" id="Phobius"/>
    </source>
</evidence>
<gene>
    <name evidence="2" type="ORF">HMPREF0872_08205</name>
</gene>
<sequence length="62" mass="7073">MKTLLTGIILSIIVLCFGGFLFAYGNNPAEPHFIIRGIGLLLITYSLLMLYHTWKLVYKKNK</sequence>
<keyword evidence="1" id="KW-1133">Transmembrane helix</keyword>
<dbReference type="EMBL" id="JRNT01000039">
    <property type="protein sequence ID" value="KGF46471.1"/>
    <property type="molecule type" value="Genomic_DNA"/>
</dbReference>
<keyword evidence="1" id="KW-0472">Membrane</keyword>
<evidence type="ECO:0000313" key="3">
    <source>
        <dbReference type="Proteomes" id="UP000029628"/>
    </source>
</evidence>
<reference evidence="2 3" key="1">
    <citation type="submission" date="2014-07" db="EMBL/GenBank/DDBJ databases">
        <authorList>
            <person name="McCorrison J."/>
            <person name="Sanka R."/>
            <person name="Torralba M."/>
            <person name="Gillis M."/>
            <person name="Haft D.H."/>
            <person name="Methe B."/>
            <person name="Sutton G."/>
            <person name="Nelson K.E."/>
        </authorList>
    </citation>
    <scope>NUCLEOTIDE SEQUENCE [LARGE SCALE GENOMIC DNA]</scope>
    <source>
        <strain evidence="2 3">DNF00314</strain>
    </source>
</reference>
<dbReference type="AlphaFoldDB" id="A0A096AIR4"/>
<organism evidence="2 3">
    <name type="scientific">Veillonella montpellierensis DNF00314</name>
    <dbReference type="NCBI Taxonomy" id="1401067"/>
    <lineage>
        <taxon>Bacteria</taxon>
        <taxon>Bacillati</taxon>
        <taxon>Bacillota</taxon>
        <taxon>Negativicutes</taxon>
        <taxon>Veillonellales</taxon>
        <taxon>Veillonellaceae</taxon>
        <taxon>Veillonella</taxon>
    </lineage>
</organism>
<proteinExistence type="predicted"/>
<evidence type="ECO:0000313" key="2">
    <source>
        <dbReference type="EMBL" id="KGF46471.1"/>
    </source>
</evidence>
<dbReference type="RefSeq" id="WP_028257881.1">
    <property type="nucleotide sequence ID" value="NZ_JRNT01000039.1"/>
</dbReference>
<feature type="transmembrane region" description="Helical" evidence="1">
    <location>
        <begin position="33"/>
        <end position="54"/>
    </location>
</feature>
<keyword evidence="1" id="KW-0812">Transmembrane</keyword>
<name>A0A096AIR4_9FIRM</name>
<keyword evidence="3" id="KW-1185">Reference proteome</keyword>
<protein>
    <submittedName>
        <fullName evidence="2">Uncharacterized protein</fullName>
    </submittedName>
</protein>